<accession>A0A0F9QF01</accession>
<sequence length="109" mass="12140">MSDTDNAKREPYSITRLNDIISESLDGINKEIWPSVLALADLTGYNLSPNAHIRPLSAEDPSPMIKAFELAATLREAVNQVNISLTNLGHDLNPEYYEKTKKDVEPSEI</sequence>
<proteinExistence type="predicted"/>
<comment type="caution">
    <text evidence="1">The sequence shown here is derived from an EMBL/GenBank/DDBJ whole genome shotgun (WGS) entry which is preliminary data.</text>
</comment>
<dbReference type="EMBL" id="LAZR01001668">
    <property type="protein sequence ID" value="KKN41109.1"/>
    <property type="molecule type" value="Genomic_DNA"/>
</dbReference>
<organism evidence="1">
    <name type="scientific">marine sediment metagenome</name>
    <dbReference type="NCBI Taxonomy" id="412755"/>
    <lineage>
        <taxon>unclassified sequences</taxon>
        <taxon>metagenomes</taxon>
        <taxon>ecological metagenomes</taxon>
    </lineage>
</organism>
<dbReference type="AlphaFoldDB" id="A0A0F9QF01"/>
<reference evidence="1" key="1">
    <citation type="journal article" date="2015" name="Nature">
        <title>Complex archaea that bridge the gap between prokaryotes and eukaryotes.</title>
        <authorList>
            <person name="Spang A."/>
            <person name="Saw J.H."/>
            <person name="Jorgensen S.L."/>
            <person name="Zaremba-Niedzwiedzka K."/>
            <person name="Martijn J."/>
            <person name="Lind A.E."/>
            <person name="van Eijk R."/>
            <person name="Schleper C."/>
            <person name="Guy L."/>
            <person name="Ettema T.J."/>
        </authorList>
    </citation>
    <scope>NUCLEOTIDE SEQUENCE</scope>
</reference>
<protein>
    <submittedName>
        <fullName evidence="1">Uncharacterized protein</fullName>
    </submittedName>
</protein>
<name>A0A0F9QF01_9ZZZZ</name>
<gene>
    <name evidence="1" type="ORF">LCGC14_0726700</name>
</gene>
<evidence type="ECO:0000313" key="1">
    <source>
        <dbReference type="EMBL" id="KKN41109.1"/>
    </source>
</evidence>